<feature type="transmembrane region" description="Helical" evidence="8">
    <location>
        <begin position="12"/>
        <end position="31"/>
    </location>
</feature>
<evidence type="ECO:0000313" key="10">
    <source>
        <dbReference type="EMBL" id="GAD47644.1"/>
    </source>
</evidence>
<feature type="transmembrane region" description="Helical" evidence="8">
    <location>
        <begin position="272"/>
        <end position="292"/>
    </location>
</feature>
<dbReference type="eggNOG" id="COG2962">
    <property type="taxonomic scope" value="Bacteria"/>
</dbReference>
<dbReference type="PANTHER" id="PTHR22911:SF137">
    <property type="entry name" value="SOLUTE CARRIER FAMILY 35 MEMBER G2-RELATED"/>
    <property type="match status" value="1"/>
</dbReference>
<feature type="transmembrane region" description="Helical" evidence="8">
    <location>
        <begin position="43"/>
        <end position="64"/>
    </location>
</feature>
<evidence type="ECO:0000256" key="6">
    <source>
        <dbReference type="ARBA" id="ARBA00022989"/>
    </source>
</evidence>
<organism evidence="10 11">
    <name type="scientific">Caenibius tardaugens NBRC 16725</name>
    <dbReference type="NCBI Taxonomy" id="1219035"/>
    <lineage>
        <taxon>Bacteria</taxon>
        <taxon>Pseudomonadati</taxon>
        <taxon>Pseudomonadota</taxon>
        <taxon>Alphaproteobacteria</taxon>
        <taxon>Sphingomonadales</taxon>
        <taxon>Erythrobacteraceae</taxon>
        <taxon>Caenibius</taxon>
    </lineage>
</organism>
<feature type="transmembrane region" description="Helical" evidence="8">
    <location>
        <begin position="183"/>
        <end position="203"/>
    </location>
</feature>
<proteinExistence type="inferred from homology"/>
<dbReference type="AlphaFoldDB" id="U2ZQI8"/>
<feature type="transmembrane region" description="Helical" evidence="8">
    <location>
        <begin position="138"/>
        <end position="171"/>
    </location>
</feature>
<keyword evidence="3" id="KW-0813">Transport</keyword>
<evidence type="ECO:0000256" key="1">
    <source>
        <dbReference type="ARBA" id="ARBA00004651"/>
    </source>
</evidence>
<dbReference type="InterPro" id="IPR037185">
    <property type="entry name" value="EmrE-like"/>
</dbReference>
<accession>U2ZQI8</accession>
<evidence type="ECO:0000256" key="2">
    <source>
        <dbReference type="ARBA" id="ARBA00007362"/>
    </source>
</evidence>
<evidence type="ECO:0000313" key="11">
    <source>
        <dbReference type="Proteomes" id="UP000016568"/>
    </source>
</evidence>
<dbReference type="SUPFAM" id="SSF103481">
    <property type="entry name" value="Multidrug resistance efflux transporter EmrE"/>
    <property type="match status" value="2"/>
</dbReference>
<name>U2ZQI8_9SPHN</name>
<gene>
    <name evidence="10" type="ORF">NT2_01_04150</name>
</gene>
<feature type="transmembrane region" description="Helical" evidence="8">
    <location>
        <begin position="245"/>
        <end position="266"/>
    </location>
</feature>
<evidence type="ECO:0000256" key="4">
    <source>
        <dbReference type="ARBA" id="ARBA00022475"/>
    </source>
</evidence>
<comment type="subcellular location">
    <subcellularLocation>
        <location evidence="1">Cell membrane</location>
        <topology evidence="1">Multi-pass membrane protein</topology>
    </subcellularLocation>
</comment>
<keyword evidence="6 8" id="KW-1133">Transmembrane helix</keyword>
<dbReference type="PANTHER" id="PTHR22911">
    <property type="entry name" value="ACYL-MALONYL CONDENSING ENZYME-RELATED"/>
    <property type="match status" value="1"/>
</dbReference>
<reference evidence="10 11" key="1">
    <citation type="submission" date="2013-09" db="EMBL/GenBank/DDBJ databases">
        <title>Whole genome shotgun sequence of Novosphingobium tardaugens NBRC 16725.</title>
        <authorList>
            <person name="Isaki S."/>
            <person name="Hosoyama A."/>
            <person name="Tsuchikane K."/>
            <person name="Katsumata H."/>
            <person name="Ando Y."/>
            <person name="Yamazaki S."/>
            <person name="Fujita N."/>
        </authorList>
    </citation>
    <scope>NUCLEOTIDE SEQUENCE [LARGE SCALE GENOMIC DNA]</scope>
    <source>
        <strain evidence="10 11">NBRC 16725</strain>
    </source>
</reference>
<feature type="transmembrane region" description="Helical" evidence="8">
    <location>
        <begin position="108"/>
        <end position="126"/>
    </location>
</feature>
<feature type="transmembrane region" description="Helical" evidence="8">
    <location>
        <begin position="76"/>
        <end position="96"/>
    </location>
</feature>
<feature type="transmembrane region" description="Helical" evidence="8">
    <location>
        <begin position="215"/>
        <end position="238"/>
    </location>
</feature>
<dbReference type="InterPro" id="IPR000620">
    <property type="entry name" value="EamA_dom"/>
</dbReference>
<dbReference type="GO" id="GO:0005886">
    <property type="term" value="C:plasma membrane"/>
    <property type="evidence" value="ECO:0007669"/>
    <property type="project" value="UniProtKB-SubCell"/>
</dbReference>
<dbReference type="Proteomes" id="UP000016568">
    <property type="component" value="Unassembled WGS sequence"/>
</dbReference>
<evidence type="ECO:0000256" key="7">
    <source>
        <dbReference type="ARBA" id="ARBA00023136"/>
    </source>
</evidence>
<dbReference type="NCBIfam" id="TIGR00688">
    <property type="entry name" value="rarD"/>
    <property type="match status" value="1"/>
</dbReference>
<evidence type="ECO:0000259" key="9">
    <source>
        <dbReference type="Pfam" id="PF00892"/>
    </source>
</evidence>
<dbReference type="RefSeq" id="WP_021688551.1">
    <property type="nucleotide sequence ID" value="NZ_BASZ01000001.1"/>
</dbReference>
<feature type="domain" description="EamA" evidence="9">
    <location>
        <begin position="14"/>
        <end position="147"/>
    </location>
</feature>
<evidence type="ECO:0000256" key="3">
    <source>
        <dbReference type="ARBA" id="ARBA00022448"/>
    </source>
</evidence>
<dbReference type="InterPro" id="IPR004626">
    <property type="entry name" value="RarD"/>
</dbReference>
<sequence>MPPTNVPDRSGGGLPYALAAYGLWGLFPLYLMMVKPIPPLELVVWRVFCTVPVCLLIVSFRRQWPDLLAALFSRKILPWLCLSALLIGINWTLYLFAVLQGHVYAASLGYYINPLINVLIGTLFLGETLSRAQWVAVALAAFGVAILAAGALTTLWISVVLAISFAVYGVVRRTLPVGSLPGLTVESFVLTLPAIGILIYLMLSPQGLALGTNHAVDIVVSFSGLVTAVPLLMFAIAARRMDYSTLGFVQFIAPTTVFILGLTVFHEPLKPAQLWSFIFIWIAIAVFAWDLLRKRRNVKATSEA</sequence>
<dbReference type="EMBL" id="BASZ01000001">
    <property type="protein sequence ID" value="GAD47644.1"/>
    <property type="molecule type" value="Genomic_DNA"/>
</dbReference>
<keyword evidence="7 8" id="KW-0472">Membrane</keyword>
<keyword evidence="4" id="KW-1003">Cell membrane</keyword>
<evidence type="ECO:0000256" key="8">
    <source>
        <dbReference type="SAM" id="Phobius"/>
    </source>
</evidence>
<comment type="similarity">
    <text evidence="2">Belongs to the EamA transporter family.</text>
</comment>
<comment type="caution">
    <text evidence="10">The sequence shown here is derived from an EMBL/GenBank/DDBJ whole genome shotgun (WGS) entry which is preliminary data.</text>
</comment>
<keyword evidence="11" id="KW-1185">Reference proteome</keyword>
<protein>
    <recommendedName>
        <fullName evidence="9">EamA domain-containing protein</fullName>
    </recommendedName>
</protein>
<evidence type="ECO:0000256" key="5">
    <source>
        <dbReference type="ARBA" id="ARBA00022692"/>
    </source>
</evidence>
<keyword evidence="5 8" id="KW-0812">Transmembrane</keyword>
<dbReference type="Pfam" id="PF00892">
    <property type="entry name" value="EamA"/>
    <property type="match status" value="1"/>
</dbReference>